<sequence>MNNLINYSEVSRLLTNDRTAIRSDYNGKKYKRKIDRLKRLVDIWVRWVQK</sequence>
<dbReference type="EMBL" id="KR029595">
    <property type="protein sequence ID" value="AKH47498.1"/>
    <property type="molecule type" value="Genomic_DNA"/>
</dbReference>
<organism evidence="1">
    <name type="scientific">uncultured marine virus</name>
    <dbReference type="NCBI Taxonomy" id="186617"/>
    <lineage>
        <taxon>Viruses</taxon>
        <taxon>environmental samples</taxon>
    </lineage>
</organism>
<proteinExistence type="predicted"/>
<name>A0A0F7L7G2_9VIRU</name>
<protein>
    <submittedName>
        <fullName evidence="1">Uncharacterized protein</fullName>
    </submittedName>
</protein>
<evidence type="ECO:0000313" key="1">
    <source>
        <dbReference type="EMBL" id="AKH47498.1"/>
    </source>
</evidence>
<accession>A0A0F7L7G2</accession>
<reference evidence="1" key="2">
    <citation type="submission" date="2015-03" db="EMBL/GenBank/DDBJ databases">
        <authorList>
            <person name="Chow C.-E.T."/>
            <person name="Winget D.M."/>
            <person name="White R.A.III."/>
            <person name="Hallam S.J."/>
            <person name="Suttle C.A."/>
        </authorList>
    </citation>
    <scope>NUCLEOTIDE SEQUENCE</scope>
    <source>
        <strain evidence="1">H4084948</strain>
    </source>
</reference>
<reference evidence="1" key="1">
    <citation type="journal article" date="2015" name="Front. Microbiol.">
        <title>Combining genomic sequencing methods to explore viral diversity and reveal potential virus-host interactions.</title>
        <authorList>
            <person name="Chow C.E."/>
            <person name="Winget D.M."/>
            <person name="White R.A.III."/>
            <person name="Hallam S.J."/>
            <person name="Suttle C.A."/>
        </authorList>
    </citation>
    <scope>NUCLEOTIDE SEQUENCE</scope>
    <source>
        <strain evidence="1">H4084948</strain>
    </source>
</reference>